<gene>
    <name evidence="1" type="ORF">POM88_008313</name>
</gene>
<sequence>MFPEHVHVASDRNGFVIVDLKECIFALVCNSSFSKGLLDVYCLDDKCGVWRKMYNGGEIVFTARGKLMYYDGKTNQIKGLDNIIGCLQNCFNYKASLVYFFTLIIHGIILKPHIQCDELPFFDEYKLVISYRHVRPTISSHDPLFSSSVYSCNRDSWSLLPVSPFSESTARYTWERSVIVNGMPYWTCSGYCYEKCSEGNPACLTFGVSWIMLLRSRAEMEESLERWSHIFPVV</sequence>
<comment type="caution">
    <text evidence="1">The sequence shown here is derived from an EMBL/GenBank/DDBJ whole genome shotgun (WGS) entry which is preliminary data.</text>
</comment>
<name>A0AAD8J5Y5_9APIA</name>
<keyword evidence="2" id="KW-1185">Reference proteome</keyword>
<protein>
    <recommendedName>
        <fullName evidence="3">F-box protein</fullName>
    </recommendedName>
</protein>
<dbReference type="AlphaFoldDB" id="A0AAD8J5Y5"/>
<reference evidence="1" key="2">
    <citation type="submission" date="2023-05" db="EMBL/GenBank/DDBJ databases">
        <authorList>
            <person name="Schelkunov M.I."/>
        </authorList>
    </citation>
    <scope>NUCLEOTIDE SEQUENCE</scope>
    <source>
        <strain evidence="1">Hsosn_3</strain>
        <tissue evidence="1">Leaf</tissue>
    </source>
</reference>
<dbReference type="Proteomes" id="UP001237642">
    <property type="component" value="Unassembled WGS sequence"/>
</dbReference>
<organism evidence="1 2">
    <name type="scientific">Heracleum sosnowskyi</name>
    <dbReference type="NCBI Taxonomy" id="360622"/>
    <lineage>
        <taxon>Eukaryota</taxon>
        <taxon>Viridiplantae</taxon>
        <taxon>Streptophyta</taxon>
        <taxon>Embryophyta</taxon>
        <taxon>Tracheophyta</taxon>
        <taxon>Spermatophyta</taxon>
        <taxon>Magnoliopsida</taxon>
        <taxon>eudicotyledons</taxon>
        <taxon>Gunneridae</taxon>
        <taxon>Pentapetalae</taxon>
        <taxon>asterids</taxon>
        <taxon>campanulids</taxon>
        <taxon>Apiales</taxon>
        <taxon>Apiaceae</taxon>
        <taxon>Apioideae</taxon>
        <taxon>apioid superclade</taxon>
        <taxon>Tordylieae</taxon>
        <taxon>Tordyliinae</taxon>
        <taxon>Heracleum</taxon>
    </lineage>
</organism>
<dbReference type="EMBL" id="JAUIZM010000002">
    <property type="protein sequence ID" value="KAK1398450.1"/>
    <property type="molecule type" value="Genomic_DNA"/>
</dbReference>
<accession>A0AAD8J5Y5</accession>
<reference evidence="1" key="1">
    <citation type="submission" date="2023-02" db="EMBL/GenBank/DDBJ databases">
        <title>Genome of toxic invasive species Heracleum sosnowskyi carries increased number of genes despite the absence of recent whole-genome duplications.</title>
        <authorList>
            <person name="Schelkunov M."/>
            <person name="Shtratnikova V."/>
            <person name="Makarenko M."/>
            <person name="Klepikova A."/>
            <person name="Omelchenko D."/>
            <person name="Novikova G."/>
            <person name="Obukhova E."/>
            <person name="Bogdanov V."/>
            <person name="Penin A."/>
            <person name="Logacheva M."/>
        </authorList>
    </citation>
    <scope>NUCLEOTIDE SEQUENCE</scope>
    <source>
        <strain evidence="1">Hsosn_3</strain>
        <tissue evidence="1">Leaf</tissue>
    </source>
</reference>
<evidence type="ECO:0008006" key="3">
    <source>
        <dbReference type="Google" id="ProtNLM"/>
    </source>
</evidence>
<evidence type="ECO:0000313" key="2">
    <source>
        <dbReference type="Proteomes" id="UP001237642"/>
    </source>
</evidence>
<evidence type="ECO:0000313" key="1">
    <source>
        <dbReference type="EMBL" id="KAK1398450.1"/>
    </source>
</evidence>
<proteinExistence type="predicted"/>